<evidence type="ECO:0000256" key="1">
    <source>
        <dbReference type="SAM" id="Coils"/>
    </source>
</evidence>
<sequence>MPAADSGGARIVTTLGADLDLIEKYEIALDSLDDLHNENNLLKAEVRQLKAKYDNRPKLSPQDVRDIRLAHKRKEASTAELADMFGVNRATIYRTVIGAYH</sequence>
<protein>
    <submittedName>
        <fullName evidence="2">Helix-turn-helix DNA-binding domain protein</fullName>
    </submittedName>
</protein>
<dbReference type="GO" id="GO:0003677">
    <property type="term" value="F:DNA binding"/>
    <property type="evidence" value="ECO:0007669"/>
    <property type="project" value="UniProtKB-KW"/>
</dbReference>
<evidence type="ECO:0000313" key="3">
    <source>
        <dbReference type="Proteomes" id="UP000226094"/>
    </source>
</evidence>
<keyword evidence="1" id="KW-0175">Coiled coil</keyword>
<dbReference type="Gene3D" id="1.10.10.60">
    <property type="entry name" value="Homeodomain-like"/>
    <property type="match status" value="1"/>
</dbReference>
<dbReference type="EMBL" id="KX712237">
    <property type="protein sequence ID" value="AOZ62859.1"/>
    <property type="molecule type" value="Genomic_DNA"/>
</dbReference>
<accession>A0A1I9S7V3</accession>
<evidence type="ECO:0000313" key="2">
    <source>
        <dbReference type="EMBL" id="AOZ62859.1"/>
    </source>
</evidence>
<name>A0A1I9S7V3_9CAUD</name>
<reference evidence="2 3" key="1">
    <citation type="submission" date="2016-08" db="EMBL/GenBank/DDBJ databases">
        <authorList>
            <person name="Hancock A.M."/>
            <person name="Richers M.J."/>
            <person name="Aulds L.B."/>
            <person name="Broadway M.L."/>
            <person name="Bryant E.N."/>
            <person name="Carroll B.M."/>
            <person name="Cheathem S.K."/>
            <person name="Crawford M.B."/>
            <person name="Dicus A.P."/>
            <person name="Gates S.D."/>
            <person name="Hawkins J.N."/>
            <person name="Jeansonne R.S."/>
            <person name="Jester R.T."/>
            <person name="Kim M.J."/>
            <person name="Lambert S.B."/>
            <person name="May H.R."/>
            <person name="Nguyen A.V."/>
            <person name="Patel A.S."/>
            <person name="Pham P."/>
            <person name="Robinson K.L."/>
            <person name="Sharma S."/>
            <person name="Shrestha S."/>
            <person name="Skains R.G."/>
            <person name="Johnson L."/>
            <person name="Duong Q.-N."/>
            <person name="Jeanfreau V.G."/>
            <person name="Alonzo F.L."/>
            <person name="Wiedemeier A.M.D."/>
            <person name="Gissendanner C.R."/>
            <person name="Findley A.M."/>
            <person name="Bollivar D."/>
            <person name="Garlena R.A."/>
            <person name="Russell D.A."/>
            <person name="Pope W.H."/>
            <person name="Jacobs-Sera D."/>
            <person name="Hendrix R.W."/>
            <person name="Hatfull G.F."/>
        </authorList>
    </citation>
    <scope>NUCLEOTIDE SEQUENCE [LARGE SCALE GENOMIC DNA]</scope>
</reference>
<dbReference type="Proteomes" id="UP000226094">
    <property type="component" value="Segment"/>
</dbReference>
<feature type="coiled-coil region" evidence="1">
    <location>
        <begin position="25"/>
        <end position="52"/>
    </location>
</feature>
<proteinExistence type="predicted"/>
<keyword evidence="2" id="KW-0238">DNA-binding</keyword>
<organism evidence="2 3">
    <name type="scientific">Rhodococcus phage Partridge</name>
    <dbReference type="NCBI Taxonomy" id="1897441"/>
    <lineage>
        <taxon>Viruses</taxon>
        <taxon>Duplodnaviria</taxon>
        <taxon>Heunggongvirae</taxon>
        <taxon>Uroviricota</taxon>
        <taxon>Caudoviricetes</taxon>
        <taxon>Rerduovirus</taxon>
        <taxon>Rhodococcus virus Takoda</taxon>
    </lineage>
</organism>
<gene>
    <name evidence="2" type="ORF">SEA_PARTRIDGE_37</name>
</gene>